<name>A0A383CN20_9ZZZZ</name>
<protein>
    <recommendedName>
        <fullName evidence="2">AsmA domain-containing protein</fullName>
    </recommendedName>
</protein>
<organism evidence="1">
    <name type="scientific">marine metagenome</name>
    <dbReference type="NCBI Taxonomy" id="408172"/>
    <lineage>
        <taxon>unclassified sequences</taxon>
        <taxon>metagenomes</taxon>
        <taxon>ecological metagenomes</taxon>
    </lineage>
</organism>
<gene>
    <name evidence="1" type="ORF">METZ01_LOCUS486630</name>
</gene>
<reference evidence="1" key="1">
    <citation type="submission" date="2018-05" db="EMBL/GenBank/DDBJ databases">
        <authorList>
            <person name="Lanie J.A."/>
            <person name="Ng W.-L."/>
            <person name="Kazmierczak K.M."/>
            <person name="Andrzejewski T.M."/>
            <person name="Davidsen T.M."/>
            <person name="Wayne K.J."/>
            <person name="Tettelin H."/>
            <person name="Glass J.I."/>
            <person name="Rusch D."/>
            <person name="Podicherti R."/>
            <person name="Tsui H.-C.T."/>
            <person name="Winkler M.E."/>
        </authorList>
    </citation>
    <scope>NUCLEOTIDE SEQUENCE</scope>
</reference>
<dbReference type="GO" id="GO:0005886">
    <property type="term" value="C:plasma membrane"/>
    <property type="evidence" value="ECO:0007669"/>
    <property type="project" value="TreeGrafter"/>
</dbReference>
<proteinExistence type="predicted"/>
<dbReference type="EMBL" id="UINC01210350">
    <property type="protein sequence ID" value="SVE33776.1"/>
    <property type="molecule type" value="Genomic_DNA"/>
</dbReference>
<dbReference type="PANTHER" id="PTHR30441:SF4">
    <property type="entry name" value="PROTEIN ASMA"/>
    <property type="match status" value="1"/>
</dbReference>
<dbReference type="PANTHER" id="PTHR30441">
    <property type="entry name" value="DUF748 DOMAIN-CONTAINING PROTEIN"/>
    <property type="match status" value="1"/>
</dbReference>
<accession>A0A383CN20</accession>
<feature type="non-terminal residue" evidence="1">
    <location>
        <position position="134"/>
    </location>
</feature>
<sequence>VRKRLLIFCCVFFGIALGLALAFRSPHVRQNIRQQIMQQASAALDRNVIIGELELGVFPPTIELGSISVRDENGKPWIKLHRAKVKVQPWPSASMGLVIDLIELDGLDATITQAHIDALTKDITDDDDSQVEED</sequence>
<dbReference type="InterPro" id="IPR052894">
    <property type="entry name" value="AsmA-related"/>
</dbReference>
<feature type="non-terminal residue" evidence="1">
    <location>
        <position position="1"/>
    </location>
</feature>
<evidence type="ECO:0008006" key="2">
    <source>
        <dbReference type="Google" id="ProtNLM"/>
    </source>
</evidence>
<dbReference type="GO" id="GO:0090313">
    <property type="term" value="P:regulation of protein targeting to membrane"/>
    <property type="evidence" value="ECO:0007669"/>
    <property type="project" value="TreeGrafter"/>
</dbReference>
<dbReference type="AlphaFoldDB" id="A0A383CN20"/>
<evidence type="ECO:0000313" key="1">
    <source>
        <dbReference type="EMBL" id="SVE33776.1"/>
    </source>
</evidence>